<evidence type="ECO:0000313" key="2">
    <source>
        <dbReference type="Proteomes" id="UP000572635"/>
    </source>
</evidence>
<organism evidence="1 2">
    <name type="scientific">Nocardiopsis composta</name>
    <dbReference type="NCBI Taxonomy" id="157465"/>
    <lineage>
        <taxon>Bacteria</taxon>
        <taxon>Bacillati</taxon>
        <taxon>Actinomycetota</taxon>
        <taxon>Actinomycetes</taxon>
        <taxon>Streptosporangiales</taxon>
        <taxon>Nocardiopsidaceae</taxon>
        <taxon>Nocardiopsis</taxon>
    </lineage>
</organism>
<accession>A0A7W8VCF9</accession>
<reference evidence="1 2" key="1">
    <citation type="submission" date="2020-08" db="EMBL/GenBank/DDBJ databases">
        <title>Sequencing the genomes of 1000 actinobacteria strains.</title>
        <authorList>
            <person name="Klenk H.-P."/>
        </authorList>
    </citation>
    <scope>NUCLEOTIDE SEQUENCE [LARGE SCALE GENOMIC DNA]</scope>
    <source>
        <strain evidence="1 2">DSM 44551</strain>
    </source>
</reference>
<dbReference type="EMBL" id="JACHDB010000001">
    <property type="protein sequence ID" value="MBB5431396.1"/>
    <property type="molecule type" value="Genomic_DNA"/>
</dbReference>
<dbReference type="RefSeq" id="WP_184391035.1">
    <property type="nucleotide sequence ID" value="NZ_JACHDB010000001.1"/>
</dbReference>
<protein>
    <submittedName>
        <fullName evidence="1">Uncharacterized protein</fullName>
    </submittedName>
</protein>
<evidence type="ECO:0000313" key="1">
    <source>
        <dbReference type="EMBL" id="MBB5431396.1"/>
    </source>
</evidence>
<dbReference type="Proteomes" id="UP000572635">
    <property type="component" value="Unassembled WGS sequence"/>
</dbReference>
<proteinExistence type="predicted"/>
<keyword evidence="2" id="KW-1185">Reference proteome</keyword>
<sequence>MPERRHPLALIAGAKEMLTAAADTYRLCIAHGLPLDEPRVLLEQAGQLQAEAVRAMRADAAALVLADADGPMSDQLIASLLGGTSPLAVDLDEEDEL</sequence>
<name>A0A7W8VCF9_9ACTN</name>
<gene>
    <name evidence="1" type="ORF">HDA36_001480</name>
</gene>
<comment type="caution">
    <text evidence="1">The sequence shown here is derived from an EMBL/GenBank/DDBJ whole genome shotgun (WGS) entry which is preliminary data.</text>
</comment>
<dbReference type="AlphaFoldDB" id="A0A7W8VCF9"/>